<comment type="cofactor">
    <cofactor evidence="1">
        <name>FAD</name>
        <dbReference type="ChEBI" id="CHEBI:57692"/>
    </cofactor>
</comment>
<dbReference type="EMBL" id="VXIS01000107">
    <property type="protein sequence ID" value="KAA8904562.1"/>
    <property type="molecule type" value="Genomic_DNA"/>
</dbReference>
<keyword evidence="12" id="KW-1185">Reference proteome</keyword>
<evidence type="ECO:0000256" key="6">
    <source>
        <dbReference type="ARBA" id="ARBA00022827"/>
    </source>
</evidence>
<evidence type="ECO:0000256" key="5">
    <source>
        <dbReference type="ARBA" id="ARBA00022723"/>
    </source>
</evidence>
<evidence type="ECO:0000256" key="9">
    <source>
        <dbReference type="ARBA" id="ARBA00023014"/>
    </source>
</evidence>
<gene>
    <name evidence="11" type="ORF">FN846DRAFT_779545</name>
</gene>
<dbReference type="GO" id="GO:0046872">
    <property type="term" value="F:metal ion binding"/>
    <property type="evidence" value="ECO:0007669"/>
    <property type="project" value="UniProtKB-KW"/>
</dbReference>
<dbReference type="PRINTS" id="PR00368">
    <property type="entry name" value="FADPNR"/>
</dbReference>
<dbReference type="Pfam" id="PF07992">
    <property type="entry name" value="Pyr_redox_2"/>
    <property type="match status" value="1"/>
</dbReference>
<dbReference type="InterPro" id="IPR036188">
    <property type="entry name" value="FAD/NAD-bd_sf"/>
</dbReference>
<keyword evidence="6" id="KW-0274">FAD</keyword>
<dbReference type="PRINTS" id="PR00411">
    <property type="entry name" value="PNDRDTASEI"/>
</dbReference>
<dbReference type="InterPro" id="IPR050446">
    <property type="entry name" value="FAD-oxidoreductase/Apoptosis"/>
</dbReference>
<evidence type="ECO:0000256" key="1">
    <source>
        <dbReference type="ARBA" id="ARBA00001974"/>
    </source>
</evidence>
<keyword evidence="3" id="KW-0285">Flavoprotein</keyword>
<comment type="caution">
    <text evidence="11">The sequence shown here is derived from an EMBL/GenBank/DDBJ whole genome shotgun (WGS) entry which is preliminary data.</text>
</comment>
<keyword evidence="4" id="KW-0001">2Fe-2S</keyword>
<dbReference type="Gene3D" id="3.30.390.30">
    <property type="match status" value="1"/>
</dbReference>
<dbReference type="GO" id="GO:0051537">
    <property type="term" value="F:2 iron, 2 sulfur cluster binding"/>
    <property type="evidence" value="ECO:0007669"/>
    <property type="project" value="UniProtKB-KW"/>
</dbReference>
<proteinExistence type="inferred from homology"/>
<dbReference type="GO" id="GO:0005737">
    <property type="term" value="C:cytoplasm"/>
    <property type="evidence" value="ECO:0007669"/>
    <property type="project" value="TreeGrafter"/>
</dbReference>
<dbReference type="InterPro" id="IPR028202">
    <property type="entry name" value="Reductase_C"/>
</dbReference>
<keyword evidence="5" id="KW-0479">Metal-binding</keyword>
<comment type="similarity">
    <text evidence="2">Belongs to the FAD-dependent oxidoreductase family.</text>
</comment>
<evidence type="ECO:0000259" key="10">
    <source>
        <dbReference type="PROSITE" id="PS51296"/>
    </source>
</evidence>
<dbReference type="OrthoDB" id="6029at2759"/>
<accession>A0A5J5EV87</accession>
<dbReference type="InterPro" id="IPR023753">
    <property type="entry name" value="FAD/NAD-binding_dom"/>
</dbReference>
<dbReference type="Pfam" id="PF14759">
    <property type="entry name" value="Reductase_C"/>
    <property type="match status" value="1"/>
</dbReference>
<dbReference type="InterPro" id="IPR036922">
    <property type="entry name" value="Rieske_2Fe-2S_sf"/>
</dbReference>
<protein>
    <recommendedName>
        <fullName evidence="10">Rieske domain-containing protein</fullName>
    </recommendedName>
</protein>
<organism evidence="11 12">
    <name type="scientific">Sphaerosporella brunnea</name>
    <dbReference type="NCBI Taxonomy" id="1250544"/>
    <lineage>
        <taxon>Eukaryota</taxon>
        <taxon>Fungi</taxon>
        <taxon>Dikarya</taxon>
        <taxon>Ascomycota</taxon>
        <taxon>Pezizomycotina</taxon>
        <taxon>Pezizomycetes</taxon>
        <taxon>Pezizales</taxon>
        <taxon>Pyronemataceae</taxon>
        <taxon>Sphaerosporella</taxon>
    </lineage>
</organism>
<dbReference type="PANTHER" id="PTHR43557">
    <property type="entry name" value="APOPTOSIS-INDUCING FACTOR 1"/>
    <property type="match status" value="1"/>
</dbReference>
<dbReference type="InterPro" id="IPR017941">
    <property type="entry name" value="Rieske_2Fe-2S"/>
</dbReference>
<name>A0A5J5EV87_9PEZI</name>
<dbReference type="Pfam" id="PF00355">
    <property type="entry name" value="Rieske"/>
    <property type="match status" value="1"/>
</dbReference>
<sequence length="551" mass="59098">MTTTAQQKEYLLKLSSVPQNGEKTEASIVGLDGDDNNAKILLLRVNGALRAVGPRCTHYGAPLVKGVLSADGRLTCPWHGACFSTADGCVENAPALDYLSSFHVEERDGAVYVRGDEAALKAGSRVPDVTVSVRSNERVVIVGGGSGALGAIEGLREKGYSGQITVVSKEEYYPIDRTKLSKALIPDLKKITWRDSDFYKAAAVDFHLGKSVKSVDFAAKKLLGENGEEWVYDKVIFATGGTPKRLPMTGFKTLGNVFTLRGMDDVNAILKALGDDGKKVVIIGSSFIGMEVGKCLSGKKNSVTIIGMDSAPLERVMGAEVGRIFQRQLEKSGVKFYLGASVDDAEPSSTDASLVGSVALKNGENIPADLVILGVGVAPATEYLKSSGVKLEADSSVRVDDHWRIQGVEDAYAIGDIATYPHNGGMVRIEHWNVAQNGGRQVGRHIANKRKPVPFTPIFWSALGAQLRYCGNTQGNDQYDDVIVTGEPDKNKWVAYYTQGERVVAVASQGADPVVMQSAELMRRGKMISKSEIKQGKSPLEVYPPATIVGA</sequence>
<dbReference type="InParanoid" id="A0A5J5EV87"/>
<dbReference type="SUPFAM" id="SSF50022">
    <property type="entry name" value="ISP domain"/>
    <property type="match status" value="1"/>
</dbReference>
<dbReference type="AlphaFoldDB" id="A0A5J5EV87"/>
<evidence type="ECO:0000256" key="8">
    <source>
        <dbReference type="ARBA" id="ARBA00023004"/>
    </source>
</evidence>
<dbReference type="GO" id="GO:0016651">
    <property type="term" value="F:oxidoreductase activity, acting on NAD(P)H"/>
    <property type="evidence" value="ECO:0007669"/>
    <property type="project" value="TreeGrafter"/>
</dbReference>
<dbReference type="PANTHER" id="PTHR43557:SF2">
    <property type="entry name" value="RIESKE DOMAIN-CONTAINING PROTEIN-RELATED"/>
    <property type="match status" value="1"/>
</dbReference>
<dbReference type="SUPFAM" id="SSF55424">
    <property type="entry name" value="FAD/NAD-linked reductases, dimerisation (C-terminal) domain"/>
    <property type="match status" value="1"/>
</dbReference>
<dbReference type="Gene3D" id="3.50.50.60">
    <property type="entry name" value="FAD/NAD(P)-binding domain"/>
    <property type="match status" value="2"/>
</dbReference>
<keyword evidence="7" id="KW-0560">Oxidoreductase</keyword>
<evidence type="ECO:0000313" key="12">
    <source>
        <dbReference type="Proteomes" id="UP000326924"/>
    </source>
</evidence>
<evidence type="ECO:0000313" key="11">
    <source>
        <dbReference type="EMBL" id="KAA8904562.1"/>
    </source>
</evidence>
<evidence type="ECO:0000256" key="7">
    <source>
        <dbReference type="ARBA" id="ARBA00023002"/>
    </source>
</evidence>
<feature type="domain" description="Rieske" evidence="10">
    <location>
        <begin position="40"/>
        <end position="113"/>
    </location>
</feature>
<reference evidence="11 12" key="1">
    <citation type="submission" date="2019-09" db="EMBL/GenBank/DDBJ databases">
        <title>Draft genome of the ectomycorrhizal ascomycete Sphaerosporella brunnea.</title>
        <authorList>
            <consortium name="DOE Joint Genome Institute"/>
            <person name="Benucci G.M."/>
            <person name="Marozzi G."/>
            <person name="Antonielli L."/>
            <person name="Sanchez S."/>
            <person name="Marco P."/>
            <person name="Wang X."/>
            <person name="Falini L.B."/>
            <person name="Barry K."/>
            <person name="Haridas S."/>
            <person name="Lipzen A."/>
            <person name="Labutti K."/>
            <person name="Grigoriev I.V."/>
            <person name="Murat C."/>
            <person name="Martin F."/>
            <person name="Albertini E."/>
            <person name="Donnini D."/>
            <person name="Bonito G."/>
        </authorList>
    </citation>
    <scope>NUCLEOTIDE SEQUENCE [LARGE SCALE GENOMIC DNA]</scope>
    <source>
        <strain evidence="11 12">Sb_GMNB300</strain>
    </source>
</reference>
<evidence type="ECO:0000256" key="3">
    <source>
        <dbReference type="ARBA" id="ARBA00022630"/>
    </source>
</evidence>
<dbReference type="SUPFAM" id="SSF51905">
    <property type="entry name" value="FAD/NAD(P)-binding domain"/>
    <property type="match status" value="1"/>
</dbReference>
<dbReference type="PROSITE" id="PS51296">
    <property type="entry name" value="RIESKE"/>
    <property type="match status" value="1"/>
</dbReference>
<evidence type="ECO:0000256" key="2">
    <source>
        <dbReference type="ARBA" id="ARBA00006442"/>
    </source>
</evidence>
<dbReference type="Proteomes" id="UP000326924">
    <property type="component" value="Unassembled WGS sequence"/>
</dbReference>
<dbReference type="Gene3D" id="2.102.10.10">
    <property type="entry name" value="Rieske [2Fe-2S] iron-sulphur domain"/>
    <property type="match status" value="1"/>
</dbReference>
<keyword evidence="9" id="KW-0411">Iron-sulfur</keyword>
<dbReference type="InterPro" id="IPR016156">
    <property type="entry name" value="FAD/NAD-linked_Rdtase_dimer_sf"/>
</dbReference>
<keyword evidence="8" id="KW-0408">Iron</keyword>
<evidence type="ECO:0000256" key="4">
    <source>
        <dbReference type="ARBA" id="ARBA00022714"/>
    </source>
</evidence>